<dbReference type="AlphaFoldDB" id="A0ABD4BIW0"/>
<organism evidence="1 2">
    <name type="scientific">Pseudomonas savastanoi pv. phaseolicola</name>
    <name type="common">Pseudomonas syringae pv. phaseolicola</name>
    <dbReference type="NCBI Taxonomy" id="319"/>
    <lineage>
        <taxon>Bacteria</taxon>
        <taxon>Pseudomonadati</taxon>
        <taxon>Pseudomonadota</taxon>
        <taxon>Gammaproteobacteria</taxon>
        <taxon>Pseudomonadales</taxon>
        <taxon>Pseudomonadaceae</taxon>
        <taxon>Pseudomonas</taxon>
    </lineage>
</organism>
<sequence>MRKCRLMQVLVIPMRHKGVALEPRERERYEAILGNVVVRSTHCKYLGRHANIAWLEAGMPKEGQRLPELLDVTLATMAHNGFVLSGIEYVDGCAYAQAWWCRHL</sequence>
<protein>
    <submittedName>
        <fullName evidence="1">Uncharacterized protein</fullName>
    </submittedName>
</protein>
<evidence type="ECO:0000313" key="1">
    <source>
        <dbReference type="EMBL" id="KPY17108.1"/>
    </source>
</evidence>
<dbReference type="Proteomes" id="UP000050396">
    <property type="component" value="Unassembled WGS sequence"/>
</dbReference>
<reference evidence="1 2" key="1">
    <citation type="submission" date="2015-09" db="EMBL/GenBank/DDBJ databases">
        <title>Genome announcement of multiple Pseudomonas syringae strains.</title>
        <authorList>
            <person name="Thakur S."/>
            <person name="Wang P.W."/>
            <person name="Gong Y."/>
            <person name="Weir B.S."/>
            <person name="Guttman D.S."/>
        </authorList>
    </citation>
    <scope>NUCLEOTIDE SEQUENCE [LARGE SCALE GENOMIC DNA]</scope>
    <source>
        <strain evidence="1 2">ICMP2740</strain>
    </source>
</reference>
<accession>A0ABD4BIW0</accession>
<evidence type="ECO:0000313" key="2">
    <source>
        <dbReference type="Proteomes" id="UP000050396"/>
    </source>
</evidence>
<dbReference type="EMBL" id="LJQZ01000133">
    <property type="protein sequence ID" value="KPY17108.1"/>
    <property type="molecule type" value="Genomic_DNA"/>
</dbReference>
<comment type="caution">
    <text evidence="1">The sequence shown here is derived from an EMBL/GenBank/DDBJ whole genome shotgun (WGS) entry which is preliminary data.</text>
</comment>
<name>A0ABD4BIW0_PSESH</name>
<gene>
    <name evidence="1" type="ORF">ALO55_102082</name>
</gene>
<proteinExistence type="predicted"/>